<evidence type="ECO:0000313" key="2">
    <source>
        <dbReference type="Proteomes" id="UP000237822"/>
    </source>
</evidence>
<sequence>MNASRKCTKTACGQPAVATLTYAYADRAVVLGPLATYAEPHSYDLCANHAMRLTAPQGWEVVRLDSDGYVPAPEQDDLLAVVDAVRETRTPPPSQSTVASAVVGAMPLPGEQRRGHLRVLPGTGSADA</sequence>
<dbReference type="OrthoDB" id="3216194at2"/>
<reference evidence="1 2" key="1">
    <citation type="submission" date="2018-03" db="EMBL/GenBank/DDBJ databases">
        <title>Genomic Encyclopedia of Archaeal and Bacterial Type Strains, Phase II (KMG-II): from individual species to whole genera.</title>
        <authorList>
            <person name="Goeker M."/>
        </authorList>
    </citation>
    <scope>NUCLEOTIDE SEQUENCE [LARGE SCALE GENOMIC DNA]</scope>
    <source>
        <strain evidence="1 2">ATCC BAA-1496</strain>
    </source>
</reference>
<gene>
    <name evidence="1" type="ORF">BCF74_12117</name>
</gene>
<accession>A0A2T0UD22</accession>
<organism evidence="1 2">
    <name type="scientific">Knoellia remsis</name>
    <dbReference type="NCBI Taxonomy" id="407159"/>
    <lineage>
        <taxon>Bacteria</taxon>
        <taxon>Bacillati</taxon>
        <taxon>Actinomycetota</taxon>
        <taxon>Actinomycetes</taxon>
        <taxon>Micrococcales</taxon>
        <taxon>Intrasporangiaceae</taxon>
        <taxon>Knoellia</taxon>
    </lineage>
</organism>
<dbReference type="RefSeq" id="WP_106298251.1">
    <property type="nucleotide sequence ID" value="NZ_PVTI01000021.1"/>
</dbReference>
<proteinExistence type="predicted"/>
<dbReference type="InterPro" id="IPR021888">
    <property type="entry name" value="DUF3499"/>
</dbReference>
<dbReference type="Pfam" id="PF12005">
    <property type="entry name" value="DUF3499"/>
    <property type="match status" value="1"/>
</dbReference>
<protein>
    <submittedName>
        <fullName evidence="1">Uncharacterized protein DUF3499</fullName>
    </submittedName>
</protein>
<dbReference type="AlphaFoldDB" id="A0A2T0UD22"/>
<keyword evidence="2" id="KW-1185">Reference proteome</keyword>
<comment type="caution">
    <text evidence="1">The sequence shown here is derived from an EMBL/GenBank/DDBJ whole genome shotgun (WGS) entry which is preliminary data.</text>
</comment>
<dbReference type="Proteomes" id="UP000237822">
    <property type="component" value="Unassembled WGS sequence"/>
</dbReference>
<dbReference type="EMBL" id="PVTI01000021">
    <property type="protein sequence ID" value="PRY55840.1"/>
    <property type="molecule type" value="Genomic_DNA"/>
</dbReference>
<name>A0A2T0UD22_9MICO</name>
<evidence type="ECO:0000313" key="1">
    <source>
        <dbReference type="EMBL" id="PRY55840.1"/>
    </source>
</evidence>